<evidence type="ECO:0000313" key="7">
    <source>
        <dbReference type="EMBL" id="SDU97530.1"/>
    </source>
</evidence>
<dbReference type="AlphaFoldDB" id="A0A1H2MWG1"/>
<keyword evidence="8" id="KW-1185">Reference proteome</keyword>
<dbReference type="GO" id="GO:0003904">
    <property type="term" value="F:deoxyribodipyrimidine photo-lyase activity"/>
    <property type="evidence" value="ECO:0007669"/>
    <property type="project" value="TreeGrafter"/>
</dbReference>
<dbReference type="InterPro" id="IPR036134">
    <property type="entry name" value="Crypto/Photolyase_FAD-like_sf"/>
</dbReference>
<dbReference type="Gene3D" id="1.25.40.80">
    <property type="match status" value="1"/>
</dbReference>
<dbReference type="PROSITE" id="PS00394">
    <property type="entry name" value="DNA_PHOTOLYASES_1_1"/>
    <property type="match status" value="1"/>
</dbReference>
<proteinExistence type="inferred from homology"/>
<dbReference type="SUPFAM" id="SSF48173">
    <property type="entry name" value="Cryptochrome/photolyase FAD-binding domain"/>
    <property type="match status" value="1"/>
</dbReference>
<dbReference type="GO" id="GO:0071949">
    <property type="term" value="F:FAD binding"/>
    <property type="evidence" value="ECO:0007669"/>
    <property type="project" value="TreeGrafter"/>
</dbReference>
<dbReference type="STRING" id="546874.SAMN04488544_2850"/>
<evidence type="ECO:0000256" key="4">
    <source>
        <dbReference type="PIRSR" id="PIRSR602081-1"/>
    </source>
</evidence>
<dbReference type="PROSITE" id="PS51645">
    <property type="entry name" value="PHR_CRY_ALPHA_BETA"/>
    <property type="match status" value="1"/>
</dbReference>
<dbReference type="GO" id="GO:0009416">
    <property type="term" value="P:response to light stimulus"/>
    <property type="evidence" value="ECO:0007669"/>
    <property type="project" value="TreeGrafter"/>
</dbReference>
<gene>
    <name evidence="7" type="ORF">SAMN04488544_2850</name>
</gene>
<dbReference type="Proteomes" id="UP000198825">
    <property type="component" value="Chromosome I"/>
</dbReference>
<dbReference type="InterPro" id="IPR036155">
    <property type="entry name" value="Crypto/Photolyase_N_sf"/>
</dbReference>
<dbReference type="GO" id="GO:0003677">
    <property type="term" value="F:DNA binding"/>
    <property type="evidence" value="ECO:0007669"/>
    <property type="project" value="TreeGrafter"/>
</dbReference>
<dbReference type="Gene3D" id="3.40.50.620">
    <property type="entry name" value="HUPs"/>
    <property type="match status" value="1"/>
</dbReference>
<comment type="cofactor">
    <cofactor evidence="4">
        <name>FAD</name>
        <dbReference type="ChEBI" id="CHEBI:57692"/>
    </cofactor>
    <text evidence="4">Binds 1 FAD per subunit.</text>
</comment>
<organism evidence="7 8">
    <name type="scientific">Microlunatus sagamiharensis</name>
    <dbReference type="NCBI Taxonomy" id="546874"/>
    <lineage>
        <taxon>Bacteria</taxon>
        <taxon>Bacillati</taxon>
        <taxon>Actinomycetota</taxon>
        <taxon>Actinomycetes</taxon>
        <taxon>Propionibacteriales</taxon>
        <taxon>Propionibacteriaceae</taxon>
        <taxon>Microlunatus</taxon>
    </lineage>
</organism>
<sequence>MDVPDPHPPAIWWLRRDLRLADNPALLAALAEGPVLPLFVSDPVLRQGAGRARATWLAAALVDLDGELREAGGPGLSVVEGRPEDVVRRVAAEVGAGTVHVSADFGPYGRRRDTRVAEALAADGRSLRATGSPYAVAPGTLLNQYGTPFQVFSPFHRAWSARGVHGPAEPVDPTAVTWVASEQRVPLEDADADLLPFVGERHARAAWQAWLDREAEGPAGYKRLHDLPAPDATAHVSKALRWGHLHPRTLLADLAGLDGEGPAAFARQVVWRDFYADVLWNRPDAIRSPVQPRFRDFERDDPATSGVAAARLDAWQQGRTGYPLVDAGMRQLLAECWMHNRVRLVVGSFLVKDLHLPWEDGAAWFMEHLHDGDVASNQLNWQWVAGCGNDPSPFYRVFNPTLQSTKFDPDGAYIRRWVPELAGVSGKHVHEPWLAPEGLPPGYPAPVVDHKAERLEALERYQQVRG</sequence>
<keyword evidence="2 4" id="KW-0274">FAD</keyword>
<feature type="domain" description="Photolyase/cryptochrome alpha/beta" evidence="6">
    <location>
        <begin position="8"/>
        <end position="135"/>
    </location>
</feature>
<evidence type="ECO:0000256" key="1">
    <source>
        <dbReference type="ARBA" id="ARBA00022630"/>
    </source>
</evidence>
<keyword evidence="1 4" id="KW-0285">Flavoprotein</keyword>
<evidence type="ECO:0000256" key="3">
    <source>
        <dbReference type="ARBA" id="ARBA00022991"/>
    </source>
</evidence>
<evidence type="ECO:0000259" key="6">
    <source>
        <dbReference type="PROSITE" id="PS51645"/>
    </source>
</evidence>
<dbReference type="PANTHER" id="PTHR11455:SF9">
    <property type="entry name" value="CRYPTOCHROME CIRCADIAN CLOCK 5 ISOFORM X1"/>
    <property type="match status" value="1"/>
</dbReference>
<feature type="binding site" evidence="4">
    <location>
        <begin position="371"/>
        <end position="373"/>
    </location>
    <ligand>
        <name>FAD</name>
        <dbReference type="ChEBI" id="CHEBI:57692"/>
    </ligand>
</feature>
<dbReference type="InterPro" id="IPR018394">
    <property type="entry name" value="DNA_photolyase_1_CS_C"/>
</dbReference>
<dbReference type="GO" id="GO:0006139">
    <property type="term" value="P:nucleobase-containing compound metabolic process"/>
    <property type="evidence" value="ECO:0007669"/>
    <property type="project" value="UniProtKB-ARBA"/>
</dbReference>
<dbReference type="GO" id="GO:0006950">
    <property type="term" value="P:response to stress"/>
    <property type="evidence" value="ECO:0007669"/>
    <property type="project" value="UniProtKB-ARBA"/>
</dbReference>
<feature type="binding site" evidence="4">
    <location>
        <position position="221"/>
    </location>
    <ligand>
        <name>FAD</name>
        <dbReference type="ChEBI" id="CHEBI:57692"/>
    </ligand>
</feature>
<reference evidence="8" key="1">
    <citation type="submission" date="2016-10" db="EMBL/GenBank/DDBJ databases">
        <authorList>
            <person name="Varghese N."/>
            <person name="Submissions S."/>
        </authorList>
    </citation>
    <scope>NUCLEOTIDE SEQUENCE [LARGE SCALE GENOMIC DNA]</scope>
    <source>
        <strain evidence="8">DSM 21743</strain>
    </source>
</reference>
<evidence type="ECO:0000256" key="2">
    <source>
        <dbReference type="ARBA" id="ARBA00022827"/>
    </source>
</evidence>
<comment type="similarity">
    <text evidence="5">Belongs to the DNA photolyase family.</text>
</comment>
<dbReference type="Pfam" id="PF03441">
    <property type="entry name" value="FAD_binding_7"/>
    <property type="match status" value="1"/>
</dbReference>
<dbReference type="PRINTS" id="PR00147">
    <property type="entry name" value="DNAPHOTLYASE"/>
</dbReference>
<dbReference type="PANTHER" id="PTHR11455">
    <property type="entry name" value="CRYPTOCHROME"/>
    <property type="match status" value="1"/>
</dbReference>
<dbReference type="InterPro" id="IPR014729">
    <property type="entry name" value="Rossmann-like_a/b/a_fold"/>
</dbReference>
<accession>A0A1H2MWG1</accession>
<feature type="binding site" evidence="4">
    <location>
        <begin position="268"/>
        <end position="275"/>
    </location>
    <ligand>
        <name>FAD</name>
        <dbReference type="ChEBI" id="CHEBI:57692"/>
    </ligand>
</feature>
<keyword evidence="3 5" id="KW-0157">Chromophore</keyword>
<feature type="binding site" evidence="4">
    <location>
        <begin position="233"/>
        <end position="237"/>
    </location>
    <ligand>
        <name>FAD</name>
        <dbReference type="ChEBI" id="CHEBI:57692"/>
    </ligand>
</feature>
<evidence type="ECO:0000313" key="8">
    <source>
        <dbReference type="Proteomes" id="UP000198825"/>
    </source>
</evidence>
<keyword evidence="7" id="KW-0456">Lyase</keyword>
<evidence type="ECO:0000256" key="5">
    <source>
        <dbReference type="RuleBase" id="RU004182"/>
    </source>
</evidence>
<dbReference type="Gene3D" id="1.10.579.10">
    <property type="entry name" value="DNA Cyclobutane Dipyrimidine Photolyase, subunit A, domain 3"/>
    <property type="match status" value="1"/>
</dbReference>
<feature type="binding site" evidence="4">
    <location>
        <position position="265"/>
    </location>
    <ligand>
        <name>FAD</name>
        <dbReference type="ChEBI" id="CHEBI:57692"/>
    </ligand>
</feature>
<dbReference type="EMBL" id="LT629799">
    <property type="protein sequence ID" value="SDU97530.1"/>
    <property type="molecule type" value="Genomic_DNA"/>
</dbReference>
<dbReference type="SUPFAM" id="SSF52425">
    <property type="entry name" value="Cryptochrome/photolyase, N-terminal domain"/>
    <property type="match status" value="1"/>
</dbReference>
<dbReference type="InterPro" id="IPR002081">
    <property type="entry name" value="Cryptochrome/DNA_photolyase_1"/>
</dbReference>
<dbReference type="Pfam" id="PF00875">
    <property type="entry name" value="DNA_photolyase"/>
    <property type="match status" value="1"/>
</dbReference>
<protein>
    <submittedName>
        <fullName evidence="7">Deoxyribodipyrimidine photo-lyase type I</fullName>
    </submittedName>
</protein>
<name>A0A1H2MWG1_9ACTN</name>
<dbReference type="InterPro" id="IPR006050">
    <property type="entry name" value="DNA_photolyase_N"/>
</dbReference>
<dbReference type="InterPro" id="IPR005101">
    <property type="entry name" value="Cryptochr/Photolyase_FAD-bd"/>
</dbReference>